<feature type="signal peptide" evidence="2">
    <location>
        <begin position="1"/>
        <end position="17"/>
    </location>
</feature>
<protein>
    <submittedName>
        <fullName evidence="3">Uncharacterized protein</fullName>
    </submittedName>
</protein>
<gene>
    <name evidence="3" type="ORF">PVK06_038869</name>
</gene>
<accession>A0ABR0N1C2</accession>
<feature type="region of interest" description="Disordered" evidence="1">
    <location>
        <begin position="100"/>
        <end position="135"/>
    </location>
</feature>
<evidence type="ECO:0000256" key="1">
    <source>
        <dbReference type="SAM" id="MobiDB-lite"/>
    </source>
</evidence>
<keyword evidence="2" id="KW-0732">Signal</keyword>
<feature type="chain" id="PRO_5046538889" evidence="2">
    <location>
        <begin position="18"/>
        <end position="135"/>
    </location>
</feature>
<evidence type="ECO:0000313" key="4">
    <source>
        <dbReference type="Proteomes" id="UP001358586"/>
    </source>
</evidence>
<comment type="caution">
    <text evidence="3">The sequence shown here is derived from an EMBL/GenBank/DDBJ whole genome shotgun (WGS) entry which is preliminary data.</text>
</comment>
<feature type="compositionally biased region" description="Basic and acidic residues" evidence="1">
    <location>
        <begin position="117"/>
        <end position="129"/>
    </location>
</feature>
<sequence length="135" mass="15380">MFSCFHSLKGLPAVVHAEWVALLIWWQIDSSPSTYETTRSPTKKTSLAAIHPKMGGCSSSYQKLSLPMMFNIFNPLQPQYYTPPEQTFVTHDFSNLLSTPRGLPMGDRNVGLSEMDINGREHPQHERRPPQRYTS</sequence>
<keyword evidence="4" id="KW-1185">Reference proteome</keyword>
<name>A0ABR0N1C2_GOSAR</name>
<evidence type="ECO:0000256" key="2">
    <source>
        <dbReference type="SAM" id="SignalP"/>
    </source>
</evidence>
<dbReference type="Proteomes" id="UP001358586">
    <property type="component" value="Chromosome 11"/>
</dbReference>
<proteinExistence type="predicted"/>
<reference evidence="3 4" key="1">
    <citation type="submission" date="2023-03" db="EMBL/GenBank/DDBJ databases">
        <title>WGS of Gossypium arboreum.</title>
        <authorList>
            <person name="Yu D."/>
        </authorList>
    </citation>
    <scope>NUCLEOTIDE SEQUENCE [LARGE SCALE GENOMIC DNA]</scope>
    <source>
        <tissue evidence="3">Leaf</tissue>
    </source>
</reference>
<evidence type="ECO:0000313" key="3">
    <source>
        <dbReference type="EMBL" id="KAK5784346.1"/>
    </source>
</evidence>
<organism evidence="3 4">
    <name type="scientific">Gossypium arboreum</name>
    <name type="common">Tree cotton</name>
    <name type="synonym">Gossypium nanking</name>
    <dbReference type="NCBI Taxonomy" id="29729"/>
    <lineage>
        <taxon>Eukaryota</taxon>
        <taxon>Viridiplantae</taxon>
        <taxon>Streptophyta</taxon>
        <taxon>Embryophyta</taxon>
        <taxon>Tracheophyta</taxon>
        <taxon>Spermatophyta</taxon>
        <taxon>Magnoliopsida</taxon>
        <taxon>eudicotyledons</taxon>
        <taxon>Gunneridae</taxon>
        <taxon>Pentapetalae</taxon>
        <taxon>rosids</taxon>
        <taxon>malvids</taxon>
        <taxon>Malvales</taxon>
        <taxon>Malvaceae</taxon>
        <taxon>Malvoideae</taxon>
        <taxon>Gossypium</taxon>
    </lineage>
</organism>
<dbReference type="EMBL" id="JARKNE010000011">
    <property type="protein sequence ID" value="KAK5784346.1"/>
    <property type="molecule type" value="Genomic_DNA"/>
</dbReference>